<feature type="transmembrane region" description="Helical" evidence="2">
    <location>
        <begin position="74"/>
        <end position="96"/>
    </location>
</feature>
<evidence type="ECO:0000256" key="1">
    <source>
        <dbReference type="SAM" id="Coils"/>
    </source>
</evidence>
<dbReference type="Proteomes" id="UP000061468">
    <property type="component" value="Chromosome"/>
</dbReference>
<dbReference type="EMBL" id="CP013928">
    <property type="protein sequence ID" value="AMJ79667.1"/>
    <property type="molecule type" value="Genomic_DNA"/>
</dbReference>
<feature type="transmembrane region" description="Helical" evidence="2">
    <location>
        <begin position="34"/>
        <end position="54"/>
    </location>
</feature>
<keyword evidence="2" id="KW-0472">Membrane</keyword>
<name>A0AAC8XLR2_9ALTE</name>
<protein>
    <submittedName>
        <fullName evidence="3">Uncharacterized protein</fullName>
    </submittedName>
</protein>
<evidence type="ECO:0000256" key="2">
    <source>
        <dbReference type="SAM" id="Phobius"/>
    </source>
</evidence>
<sequence>MDEFTEILKKTGITEEHQDKPDARVDLEKKFESLIYAVKFLPVIIVAILLTVYFSEFNGEFGDQSTFGAFGDFLGGVLNPILTFLATLLLITSIKIQIDELSETRRELKETKQVHEEAVMSQERQAVFPPMLAKLKQIEEELVELLNAPFVGPDLQERLKHSAACRALMQNKKCRITRLPVTFNVIKNYQNGAHQPFDQTLRQFSMFISKIEETRLRIQYTQGLQLHIHKLCDLLGRVVMVDKELSRLKVASILYRDELATPLRYLNVEPQYLILVDDDVEYKALSLLIKTISEKVSRMEVF</sequence>
<evidence type="ECO:0000313" key="3">
    <source>
        <dbReference type="EMBL" id="AMJ79667.1"/>
    </source>
</evidence>
<dbReference type="RefSeq" id="WP_015067957.1">
    <property type="nucleotide sequence ID" value="NZ_CAXGIV010000097.1"/>
</dbReference>
<reference evidence="3 4" key="1">
    <citation type="submission" date="2015-12" db="EMBL/GenBank/DDBJ databases">
        <title>Intraspecies pangenome expansion in the marine bacterium Alteromonas.</title>
        <authorList>
            <person name="Lopez-Perez M."/>
            <person name="Rodriguez-Valera F."/>
        </authorList>
    </citation>
    <scope>NUCLEOTIDE SEQUENCE [LARGE SCALE GENOMIC DNA]</scope>
    <source>
        <strain evidence="3 4">UM8</strain>
    </source>
</reference>
<evidence type="ECO:0000313" key="4">
    <source>
        <dbReference type="Proteomes" id="UP000061468"/>
    </source>
</evidence>
<keyword evidence="2" id="KW-1133">Transmembrane helix</keyword>
<dbReference type="AlphaFoldDB" id="A0AAC8XLR2"/>
<organism evidence="3 4">
    <name type="scientific">Alteromonas mediterranea</name>
    <dbReference type="NCBI Taxonomy" id="314275"/>
    <lineage>
        <taxon>Bacteria</taxon>
        <taxon>Pseudomonadati</taxon>
        <taxon>Pseudomonadota</taxon>
        <taxon>Gammaproteobacteria</taxon>
        <taxon>Alteromonadales</taxon>
        <taxon>Alteromonadaceae</taxon>
        <taxon>Alteromonas/Salinimonas group</taxon>
        <taxon>Alteromonas</taxon>
    </lineage>
</organism>
<accession>A0AAC8XLR2</accession>
<proteinExistence type="predicted"/>
<keyword evidence="2" id="KW-0812">Transmembrane</keyword>
<feature type="coiled-coil region" evidence="1">
    <location>
        <begin position="91"/>
        <end position="125"/>
    </location>
</feature>
<keyword evidence="1" id="KW-0175">Coiled coil</keyword>
<gene>
    <name evidence="3" type="ORF">AV942_15895</name>
</gene>